<dbReference type="NCBIfam" id="NF004816">
    <property type="entry name" value="PRK06170.1"/>
    <property type="match status" value="1"/>
</dbReference>
<dbReference type="EMBL" id="CP011129">
    <property type="protein sequence ID" value="ALN78359.1"/>
    <property type="molecule type" value="Genomic_DNA"/>
</dbReference>
<dbReference type="PANTHER" id="PTHR43372">
    <property type="entry name" value="FATTY-ACID AMIDE HYDROLASE"/>
    <property type="match status" value="1"/>
</dbReference>
<dbReference type="AlphaFoldDB" id="A0A0S2F495"/>
<keyword evidence="4" id="KW-1185">Reference proteome</keyword>
<evidence type="ECO:0000259" key="2">
    <source>
        <dbReference type="Pfam" id="PF01425"/>
    </source>
</evidence>
<feature type="region of interest" description="Disordered" evidence="1">
    <location>
        <begin position="1"/>
        <end position="23"/>
    </location>
</feature>
<dbReference type="SUPFAM" id="SSF75304">
    <property type="entry name" value="Amidase signature (AS) enzymes"/>
    <property type="match status" value="1"/>
</dbReference>
<proteinExistence type="predicted"/>
<sequence>MNPISRPDLPGAPGGTSASSCGPSITSTHNGLASAELAFSSATDLALLIQRKQVSSFELTQYYIERIEQFDKLLNAVVVRDFERALEAAKSADASLARGHRLGSLHGVPMTIKEAFDVSGLPTTWGVPEQRDNLAQNDATVVEHLKAAGAHFMGKTNVALRLADWQSYNDIYGTTNNPWNRERSPGGSSGGSAAALAAGLTGLEFASDIAGSIRNPSHFCGVYGHKPTYGIVPTLGHNPLGVASAPDLNVVGPMGRSAEDLELALDVVAGPDRFRSPGWRLVLPPPKARTLRGLRVAIWPKEEFVPTSVEISDRVQQVGEVLARAGAVVCDRARPEISPRQSHSTYLNLLASTGLVNLPDEYYSVAQAAAAQFDANDDSPLAVVTRARVLDHRSWSDHDEARTNYRLRWRAFFDDWDVVICPISATTAYRHDHRPKLERVLAVDTVPTSHYEHYFWIGLATLAYLPSTAFPCGLSNDGLPIGLQIIGPEYSDRTTIEAARLIAQELGGFQAPPGFGV</sequence>
<dbReference type="InterPro" id="IPR023631">
    <property type="entry name" value="Amidase_dom"/>
</dbReference>
<evidence type="ECO:0000313" key="4">
    <source>
        <dbReference type="Proteomes" id="UP000060787"/>
    </source>
</evidence>
<dbReference type="PIRSF" id="PIRSF001221">
    <property type="entry name" value="Amidase_fungi"/>
    <property type="match status" value="1"/>
</dbReference>
<reference evidence="3 4" key="1">
    <citation type="journal article" date="2015" name="BMC Genomics">
        <title>Comparative genomics and metabolic profiling of the genus Lysobacter.</title>
        <authorList>
            <person name="de Bruijn I."/>
            <person name="Cheng X."/>
            <person name="de Jager V."/>
            <person name="Exposito R.G."/>
            <person name="Watrous J."/>
            <person name="Patel N."/>
            <person name="Postma J."/>
            <person name="Dorrestein P.C."/>
            <person name="Kobayashi D."/>
            <person name="Raaijmakers J.M."/>
        </authorList>
    </citation>
    <scope>NUCLEOTIDE SEQUENCE [LARGE SCALE GENOMIC DNA]</scope>
    <source>
        <strain evidence="3 4">76</strain>
    </source>
</reference>
<dbReference type="Proteomes" id="UP000060787">
    <property type="component" value="Chromosome"/>
</dbReference>
<evidence type="ECO:0000256" key="1">
    <source>
        <dbReference type="SAM" id="MobiDB-lite"/>
    </source>
</evidence>
<evidence type="ECO:0000313" key="3">
    <source>
        <dbReference type="EMBL" id="ALN78359.1"/>
    </source>
</evidence>
<organism evidence="3 4">
    <name type="scientific">Lysobacter antibioticus</name>
    <dbReference type="NCBI Taxonomy" id="84531"/>
    <lineage>
        <taxon>Bacteria</taxon>
        <taxon>Pseudomonadati</taxon>
        <taxon>Pseudomonadota</taxon>
        <taxon>Gammaproteobacteria</taxon>
        <taxon>Lysobacterales</taxon>
        <taxon>Lysobacteraceae</taxon>
        <taxon>Lysobacter</taxon>
    </lineage>
</organism>
<gene>
    <name evidence="3" type="ORF">LA76x_0197</name>
</gene>
<dbReference type="PANTHER" id="PTHR43372:SF4">
    <property type="entry name" value="FATTY-ACID AMIDE HYDROLASE 2"/>
    <property type="match status" value="1"/>
</dbReference>
<protein>
    <submittedName>
        <fullName evidence="3">Amidase family protein</fullName>
    </submittedName>
</protein>
<dbReference type="PROSITE" id="PS51257">
    <property type="entry name" value="PROKAR_LIPOPROTEIN"/>
    <property type="match status" value="1"/>
</dbReference>
<dbReference type="PATRIC" id="fig|84531.8.peg.202"/>
<feature type="domain" description="Amidase" evidence="2">
    <location>
        <begin position="58"/>
        <end position="495"/>
    </location>
</feature>
<dbReference type="RefSeq" id="WP_082647606.1">
    <property type="nucleotide sequence ID" value="NZ_CP011129.1"/>
</dbReference>
<accession>A0A0S2F495</accession>
<dbReference type="GO" id="GO:0012505">
    <property type="term" value="C:endomembrane system"/>
    <property type="evidence" value="ECO:0007669"/>
    <property type="project" value="TreeGrafter"/>
</dbReference>
<dbReference type="Pfam" id="PF01425">
    <property type="entry name" value="Amidase"/>
    <property type="match status" value="1"/>
</dbReference>
<dbReference type="InterPro" id="IPR036928">
    <property type="entry name" value="AS_sf"/>
</dbReference>
<dbReference type="KEGG" id="lab:LA76x_0197"/>
<dbReference type="InterPro" id="IPR052739">
    <property type="entry name" value="FAAH2"/>
</dbReference>
<dbReference type="STRING" id="84531.LA76x_0197"/>
<dbReference type="Gene3D" id="3.90.1300.10">
    <property type="entry name" value="Amidase signature (AS) domain"/>
    <property type="match status" value="1"/>
</dbReference>
<name>A0A0S2F495_LYSAN</name>